<gene>
    <name evidence="1" type="ORF">AUC60_25565</name>
</gene>
<reference evidence="1 2" key="1">
    <citation type="journal article" date="2017" name="Syst. Appl. Microbiol.">
        <title>Pseudomonas caspiana sp. nov., a citrus pathogen in the Pseudomonas syringae phylogenetic group.</title>
        <authorList>
            <person name="Busquets A."/>
            <person name="Gomila M."/>
            <person name="Beiki F."/>
            <person name="Mulet M."/>
            <person name="Rahimian H."/>
            <person name="Garcia-Valdes E."/>
            <person name="Lalucat J."/>
        </authorList>
    </citation>
    <scope>NUCLEOTIDE SEQUENCE [LARGE SCALE GENOMIC DNA]</scope>
    <source>
        <strain evidence="1 2">FBF102</strain>
    </source>
</reference>
<dbReference type="Proteomes" id="UP000195440">
    <property type="component" value="Unassembled WGS sequence"/>
</dbReference>
<sequence>MPSRLASRYPDIQSVFEAQSPFGQKQLATRIVLWAAHEAGIDPDEVSALLSQHHAAQLDALCMEMDARYFELLDRQDSRHQLFFCKARAYSAGALLARDTWDDAIYESTFATEKPLLIHEFL</sequence>
<dbReference type="OrthoDB" id="6916140at2"/>
<accession>A0A1Y3NTT1</accession>
<dbReference type="AlphaFoldDB" id="A0A1Y3NTT1"/>
<comment type="caution">
    <text evidence="1">The sequence shown here is derived from an EMBL/GenBank/DDBJ whole genome shotgun (WGS) entry which is preliminary data.</text>
</comment>
<dbReference type="EMBL" id="LOHF01000036">
    <property type="protein sequence ID" value="OUM71026.1"/>
    <property type="molecule type" value="Genomic_DNA"/>
</dbReference>
<evidence type="ECO:0000313" key="2">
    <source>
        <dbReference type="Proteomes" id="UP000195440"/>
    </source>
</evidence>
<organism evidence="1 2">
    <name type="scientific">Pseudomonas caspiana</name>
    <dbReference type="NCBI Taxonomy" id="1451454"/>
    <lineage>
        <taxon>Bacteria</taxon>
        <taxon>Pseudomonadati</taxon>
        <taxon>Pseudomonadota</taxon>
        <taxon>Gammaproteobacteria</taxon>
        <taxon>Pseudomonadales</taxon>
        <taxon>Pseudomonadaceae</taxon>
        <taxon>Pseudomonas</taxon>
    </lineage>
</organism>
<dbReference type="RefSeq" id="WP_087274263.1">
    <property type="nucleotide sequence ID" value="NZ_JBJGBV010000010.1"/>
</dbReference>
<keyword evidence="2" id="KW-1185">Reference proteome</keyword>
<evidence type="ECO:0000313" key="1">
    <source>
        <dbReference type="EMBL" id="OUM71026.1"/>
    </source>
</evidence>
<proteinExistence type="predicted"/>
<name>A0A1Y3NTT1_9PSED</name>
<protein>
    <submittedName>
        <fullName evidence="1">Uncharacterized protein</fullName>
    </submittedName>
</protein>